<dbReference type="SUPFAM" id="SSF51735">
    <property type="entry name" value="NAD(P)-binding Rossmann-fold domains"/>
    <property type="match status" value="1"/>
</dbReference>
<dbReference type="SMART" id="SM00829">
    <property type="entry name" value="PKS_ER"/>
    <property type="match status" value="1"/>
</dbReference>
<dbReference type="InterPro" id="IPR013154">
    <property type="entry name" value="ADH-like_N"/>
</dbReference>
<dbReference type="InterPro" id="IPR013149">
    <property type="entry name" value="ADH-like_C"/>
</dbReference>
<dbReference type="PROSITE" id="PS01162">
    <property type="entry name" value="QOR_ZETA_CRYSTAL"/>
    <property type="match status" value="1"/>
</dbReference>
<evidence type="ECO:0000313" key="2">
    <source>
        <dbReference type="EMBL" id="RED93175.1"/>
    </source>
</evidence>
<dbReference type="EMBL" id="QREG01000026">
    <property type="protein sequence ID" value="RED93175.1"/>
    <property type="molecule type" value="Genomic_DNA"/>
</dbReference>
<dbReference type="SUPFAM" id="SSF50129">
    <property type="entry name" value="GroES-like"/>
    <property type="match status" value="1"/>
</dbReference>
<dbReference type="InterPro" id="IPR002364">
    <property type="entry name" value="Quin_OxRdtase/zeta-crystal_CS"/>
</dbReference>
<dbReference type="InterPro" id="IPR051397">
    <property type="entry name" value="Zn-ADH-like_protein"/>
</dbReference>
<dbReference type="GO" id="GO:0016491">
    <property type="term" value="F:oxidoreductase activity"/>
    <property type="evidence" value="ECO:0007669"/>
    <property type="project" value="InterPro"/>
</dbReference>
<dbReference type="InterPro" id="IPR020843">
    <property type="entry name" value="ER"/>
</dbReference>
<gene>
    <name evidence="2" type="ORF">C7460_12614</name>
</gene>
<accession>A0A3D9KZC1</accession>
<dbReference type="GO" id="GO:0008270">
    <property type="term" value="F:zinc ion binding"/>
    <property type="evidence" value="ECO:0007669"/>
    <property type="project" value="InterPro"/>
</dbReference>
<reference evidence="2 3" key="1">
    <citation type="submission" date="2018-07" db="EMBL/GenBank/DDBJ databases">
        <title>Genomic Encyclopedia of Type Strains, Phase IV (KMG-IV): sequencing the most valuable type-strain genomes for metagenomic binning, comparative biology and taxonomic classification.</title>
        <authorList>
            <person name="Goeker M."/>
        </authorList>
    </citation>
    <scope>NUCLEOTIDE SEQUENCE [LARGE SCALE GENOMIC DNA]</scope>
    <source>
        <strain evidence="2 3">DSM 4134</strain>
    </source>
</reference>
<dbReference type="PANTHER" id="PTHR43677">
    <property type="entry name" value="SHORT-CHAIN DEHYDROGENASE/REDUCTASE"/>
    <property type="match status" value="1"/>
</dbReference>
<sequence>MKTYTLIKNGKASEAFELQEKPTPSPAAGEVLIESEGFGLNFADVMARLGMYRDCPPLPAVIGYENVGHVKALGEGVTGLEIGDRVLAFTRFGGYADHVISPAIAVAKISESLSIGEATALATQYITAYYAAEECASLHAGDHALIHAAAGGVGTALVQLLKRKGCVLFGTAGSEEKLQYLRDLGVDHPINYREEDYQQKIENLGFGRKLDATFNPIGGDYVKKDYALLNAGGRVIIYGASKMTDAKGNIVKMLKLLFGFGWWSPIKFVSSSTSMLGINMLRIADHKPETFQRCLKAVIDMAEKGEIKPTVGKEFAHEELAEAHEFLAGRQSIGKVAVKW</sequence>
<dbReference type="Pfam" id="PF08240">
    <property type="entry name" value="ADH_N"/>
    <property type="match status" value="1"/>
</dbReference>
<feature type="domain" description="Enoyl reductase (ER)" evidence="1">
    <location>
        <begin position="11"/>
        <end position="338"/>
    </location>
</feature>
<dbReference type="RefSeq" id="WP_115869974.1">
    <property type="nucleotide sequence ID" value="NZ_QREG01000026.1"/>
</dbReference>
<dbReference type="InterPro" id="IPR011032">
    <property type="entry name" value="GroES-like_sf"/>
</dbReference>
<dbReference type="PANTHER" id="PTHR43677:SF4">
    <property type="entry name" value="QUINONE OXIDOREDUCTASE-LIKE PROTEIN 2"/>
    <property type="match status" value="1"/>
</dbReference>
<evidence type="ECO:0000259" key="1">
    <source>
        <dbReference type="SMART" id="SM00829"/>
    </source>
</evidence>
<dbReference type="InterPro" id="IPR036291">
    <property type="entry name" value="NAD(P)-bd_dom_sf"/>
</dbReference>
<name>A0A3D9KZC1_MARFU</name>
<evidence type="ECO:0000313" key="3">
    <source>
        <dbReference type="Proteomes" id="UP000256779"/>
    </source>
</evidence>
<protein>
    <submittedName>
        <fullName evidence="2">NADPH:quinone reductase-like Zn-dependent oxidoreductase</fullName>
    </submittedName>
</protein>
<dbReference type="Gene3D" id="3.40.50.720">
    <property type="entry name" value="NAD(P)-binding Rossmann-like Domain"/>
    <property type="match status" value="1"/>
</dbReference>
<dbReference type="OrthoDB" id="9787435at2"/>
<organism evidence="2 3">
    <name type="scientific">Marinoscillum furvescens DSM 4134</name>
    <dbReference type="NCBI Taxonomy" id="1122208"/>
    <lineage>
        <taxon>Bacteria</taxon>
        <taxon>Pseudomonadati</taxon>
        <taxon>Bacteroidota</taxon>
        <taxon>Cytophagia</taxon>
        <taxon>Cytophagales</taxon>
        <taxon>Reichenbachiellaceae</taxon>
        <taxon>Marinoscillum</taxon>
    </lineage>
</organism>
<proteinExistence type="predicted"/>
<dbReference type="Gene3D" id="3.90.180.10">
    <property type="entry name" value="Medium-chain alcohol dehydrogenases, catalytic domain"/>
    <property type="match status" value="1"/>
</dbReference>
<dbReference type="Pfam" id="PF00107">
    <property type="entry name" value="ADH_zinc_N"/>
    <property type="match status" value="1"/>
</dbReference>
<dbReference type="AlphaFoldDB" id="A0A3D9KZC1"/>
<comment type="caution">
    <text evidence="2">The sequence shown here is derived from an EMBL/GenBank/DDBJ whole genome shotgun (WGS) entry which is preliminary data.</text>
</comment>
<keyword evidence="3" id="KW-1185">Reference proteome</keyword>
<dbReference type="Proteomes" id="UP000256779">
    <property type="component" value="Unassembled WGS sequence"/>
</dbReference>